<evidence type="ECO:0000259" key="8">
    <source>
        <dbReference type="Pfam" id="PF02687"/>
    </source>
</evidence>
<evidence type="ECO:0000259" key="9">
    <source>
        <dbReference type="Pfam" id="PF12704"/>
    </source>
</evidence>
<dbReference type="PANTHER" id="PTHR30489:SF0">
    <property type="entry name" value="LIPOPROTEIN-RELEASING SYSTEM TRANSMEMBRANE PROTEIN LOLE"/>
    <property type="match status" value="1"/>
</dbReference>
<dbReference type="InterPro" id="IPR051447">
    <property type="entry name" value="Lipoprotein-release_system"/>
</dbReference>
<name>A0ABY6CLU8_9BACT</name>
<evidence type="ECO:0000256" key="1">
    <source>
        <dbReference type="ARBA" id="ARBA00004651"/>
    </source>
</evidence>
<evidence type="ECO:0000256" key="7">
    <source>
        <dbReference type="SAM" id="Phobius"/>
    </source>
</evidence>
<dbReference type="Pfam" id="PF02687">
    <property type="entry name" value="FtsX"/>
    <property type="match status" value="1"/>
</dbReference>
<keyword evidence="4 7" id="KW-0812">Transmembrane</keyword>
<evidence type="ECO:0000256" key="5">
    <source>
        <dbReference type="ARBA" id="ARBA00022989"/>
    </source>
</evidence>
<feature type="domain" description="ABC3 transporter permease C-terminal" evidence="8">
    <location>
        <begin position="273"/>
        <end position="398"/>
    </location>
</feature>
<feature type="transmembrane region" description="Helical" evidence="7">
    <location>
        <begin position="364"/>
        <end position="386"/>
    </location>
</feature>
<dbReference type="PANTHER" id="PTHR30489">
    <property type="entry name" value="LIPOPROTEIN-RELEASING SYSTEM TRANSMEMBRANE PROTEIN LOLE"/>
    <property type="match status" value="1"/>
</dbReference>
<feature type="transmembrane region" description="Helical" evidence="7">
    <location>
        <begin position="325"/>
        <end position="344"/>
    </location>
</feature>
<sequence length="405" mass="46515">MNFPYFISGRLSKDVNSSFTSIISKLAVVSITLSLSAMILAYFILGGFQKTVRDKIYNFKGHLEITKYTLGSSFDDNFIRVDTDFIEGLHHYEFVDHTQSFAYKAGMLKTQEEVEGVGLKGVSHDFDTLRFKENMVEGRFIAFTDSAYSKEVVLSRRIANKLRLHVGDKVTVYFVQNPPKFRRLEIVGLYETGLEEIDKSMVLADIDLIRRLNNWDDTQVGGVEIFVKDGYDMDQAEETMYADLDSYLYVDKVKEKYMQIFDWLDLLSQNVSVFLILILVVACFNMVSILLILIMERTYMIGVFQAIGATRQQIKRVFLYNGMRLVLQGLLFGNGAALLFAFVQDRFHLIPLDPVNYYMSFVPIQWNFEALIYLNALTFVIVLLALRIPLMVITKVNPVTALKFD</sequence>
<evidence type="ECO:0000256" key="3">
    <source>
        <dbReference type="ARBA" id="ARBA00022475"/>
    </source>
</evidence>
<gene>
    <name evidence="10" type="ORF">N6H18_13520</name>
</gene>
<evidence type="ECO:0000313" key="11">
    <source>
        <dbReference type="Proteomes" id="UP001065174"/>
    </source>
</evidence>
<feature type="transmembrane region" description="Helical" evidence="7">
    <location>
        <begin position="26"/>
        <end position="45"/>
    </location>
</feature>
<proteinExistence type="inferred from homology"/>
<reference evidence="10" key="1">
    <citation type="submission" date="2022-09" db="EMBL/GenBank/DDBJ databases">
        <title>Comparative genomics and taxonomic characterization of three novel marine species of genus Reichenbachiella exhibiting antioxidant and polysaccharide degradation activities.</title>
        <authorList>
            <person name="Muhammad N."/>
            <person name="Lee Y.-J."/>
            <person name="Ko J."/>
            <person name="Kim S.-G."/>
        </authorList>
    </citation>
    <scope>NUCLEOTIDE SEQUENCE</scope>
    <source>
        <strain evidence="10">BKB1-1</strain>
    </source>
</reference>
<evidence type="ECO:0000256" key="4">
    <source>
        <dbReference type="ARBA" id="ARBA00022692"/>
    </source>
</evidence>
<keyword evidence="6 7" id="KW-0472">Membrane</keyword>
<keyword evidence="3" id="KW-1003">Cell membrane</keyword>
<feature type="domain" description="MacB-like periplasmic core" evidence="9">
    <location>
        <begin position="26"/>
        <end position="239"/>
    </location>
</feature>
<dbReference type="InterPro" id="IPR003838">
    <property type="entry name" value="ABC3_permease_C"/>
</dbReference>
<dbReference type="EMBL" id="CP106679">
    <property type="protein sequence ID" value="UXP31369.1"/>
    <property type="molecule type" value="Genomic_DNA"/>
</dbReference>
<comment type="similarity">
    <text evidence="2">Belongs to the ABC-4 integral membrane protein family. LolC/E subfamily.</text>
</comment>
<evidence type="ECO:0000313" key="10">
    <source>
        <dbReference type="EMBL" id="UXP31369.1"/>
    </source>
</evidence>
<feature type="transmembrane region" description="Helical" evidence="7">
    <location>
        <begin position="273"/>
        <end position="294"/>
    </location>
</feature>
<dbReference type="RefSeq" id="WP_262308808.1">
    <property type="nucleotide sequence ID" value="NZ_CP106679.1"/>
</dbReference>
<dbReference type="Proteomes" id="UP001065174">
    <property type="component" value="Chromosome"/>
</dbReference>
<dbReference type="Pfam" id="PF12704">
    <property type="entry name" value="MacB_PCD"/>
    <property type="match status" value="1"/>
</dbReference>
<dbReference type="InterPro" id="IPR025857">
    <property type="entry name" value="MacB_PCD"/>
</dbReference>
<keyword evidence="11" id="KW-1185">Reference proteome</keyword>
<keyword evidence="5 7" id="KW-1133">Transmembrane helix</keyword>
<comment type="subcellular location">
    <subcellularLocation>
        <location evidence="1">Cell membrane</location>
        <topology evidence="1">Multi-pass membrane protein</topology>
    </subcellularLocation>
</comment>
<organism evidence="10 11">
    <name type="scientific">Reichenbachiella agarivorans</name>
    <dbReference type="NCBI Taxonomy" id="2979464"/>
    <lineage>
        <taxon>Bacteria</taxon>
        <taxon>Pseudomonadati</taxon>
        <taxon>Bacteroidota</taxon>
        <taxon>Cytophagia</taxon>
        <taxon>Cytophagales</taxon>
        <taxon>Reichenbachiellaceae</taxon>
        <taxon>Reichenbachiella</taxon>
    </lineage>
</organism>
<evidence type="ECO:0000256" key="6">
    <source>
        <dbReference type="ARBA" id="ARBA00023136"/>
    </source>
</evidence>
<protein>
    <submittedName>
        <fullName evidence="10">ABC transporter permease</fullName>
    </submittedName>
</protein>
<evidence type="ECO:0000256" key="2">
    <source>
        <dbReference type="ARBA" id="ARBA00005236"/>
    </source>
</evidence>
<accession>A0ABY6CLU8</accession>